<comment type="similarity">
    <text evidence="2">Belongs to the TonB-dependent receptor family.</text>
</comment>
<dbReference type="EMBL" id="JAXCLA010000003">
    <property type="protein sequence ID" value="MDY0744849.1"/>
    <property type="molecule type" value="Genomic_DNA"/>
</dbReference>
<evidence type="ECO:0000259" key="6">
    <source>
        <dbReference type="Pfam" id="PF07715"/>
    </source>
</evidence>
<dbReference type="InterPro" id="IPR010104">
    <property type="entry name" value="TonB_rcpt_bac"/>
</dbReference>
<keyword evidence="4" id="KW-0998">Cell outer membrane</keyword>
<feature type="domain" description="TonB-dependent receptor plug" evidence="6">
    <location>
        <begin position="54"/>
        <end position="165"/>
    </location>
</feature>
<dbReference type="NCBIfam" id="TIGR01782">
    <property type="entry name" value="TonB-Xanth-Caul"/>
    <property type="match status" value="1"/>
</dbReference>
<evidence type="ECO:0000256" key="4">
    <source>
        <dbReference type="ARBA" id="ARBA00023237"/>
    </source>
</evidence>
<sequence length="986" mass="106271">MIFKRTPVATAVSVSLLLSISLQARAQEEKPSAALETVTVTGIRASTEKALSMKREASANVDVITAVDVGKMPDKNLADSLQRVVGVAVRTDYDEAEKVSMRGTNPDMTLILFNGHSVSGGDWYLADQASSSRSTSLSLMPSSVLNAATVYKTSQADIVDGGLAGTVNVTTRRPLKEAKKFGGLLSVGGVYADLPAKTSPQLNGSVNWKNESNTFGVIGQLFAEKRYVRRDSVSRAAYSSSSGWDVIDTAAMKGITDASLAGTGYKASDLQGVRLPGSMALEYVEGVRDRKGGMLALEAQPTDRLNLGLTGFYSRMNANNFGRATYSAIQQMLRGQSYSVQQGTLTNTNVYAQIKNPVIVDETTIYGDHLKVLKSADIVFPDGSAPQYLGNSEGYYRSGARSSSGFLDLDATMEFSDRLKVKGLISTTRGVGHTEADRGLTYDRYGQGVSYALNGVNVAPDFHYINAGNPSSPTLDANGAGYKLDARSGVNSYNTVDAEHSVALDGEFRQDSGPFSTLQFGLRQADHSREFRRAIKAFKSGTFSGPDPSLAVAYPGNFGQALGGNFESAGFYFPKEVLTDYFNSQVKDVGSAYERFVSSEIDVRERQRAVYMMQNFETADNRISGNIGFRLVRTEVDSLIPTPVSTKICPRIEPGQPATACPGYPGVINTAGDAQPYYDGVPFNPATGSVYYKKATHKNFDNILPSFNLRMEVAKDVIGRVGLSETIGRQNYNLYGATFGTPTCDGSGNCSVTGPNPDLKPLTARNLDLSVAWFFARRSMVSVSLFDSLIDGYAKTGAIKQGVTVDLIDPTTGATKTYFVNTSTQQKARIRGVELAYEQPIGGGFGFQSNASVAETRVADGRPMTGASKFSANLGGYFENDIFSVRLVYNYRGKYVSSTTAPSPTTNSQGNTTINGVVMPVAPTMAAPVSNVALSANYNITPDLQIAFSATNLTNPTRAQYRYSEEEQQKLDASGRQYYLEARYKF</sequence>
<dbReference type="Pfam" id="PF07715">
    <property type="entry name" value="Plug"/>
    <property type="match status" value="1"/>
</dbReference>
<reference evidence="7 8" key="1">
    <citation type="submission" date="2023-11" db="EMBL/GenBank/DDBJ databases">
        <title>Paucibacter sp. nov., isolated from fresh soil in Korea.</title>
        <authorList>
            <person name="Le N.T.T."/>
        </authorList>
    </citation>
    <scope>NUCLEOTIDE SEQUENCE [LARGE SCALE GENOMIC DNA]</scope>
    <source>
        <strain evidence="7 8">R3-3</strain>
    </source>
</reference>
<evidence type="ECO:0000313" key="7">
    <source>
        <dbReference type="EMBL" id="MDY0744849.1"/>
    </source>
</evidence>
<proteinExistence type="inferred from homology"/>
<evidence type="ECO:0000256" key="1">
    <source>
        <dbReference type="ARBA" id="ARBA00004442"/>
    </source>
</evidence>
<dbReference type="Gene3D" id="2.170.130.10">
    <property type="entry name" value="TonB-dependent receptor, plug domain"/>
    <property type="match status" value="1"/>
</dbReference>
<organism evidence="7 8">
    <name type="scientific">Roseateles agri</name>
    <dbReference type="NCBI Taxonomy" id="3098619"/>
    <lineage>
        <taxon>Bacteria</taxon>
        <taxon>Pseudomonadati</taxon>
        <taxon>Pseudomonadota</taxon>
        <taxon>Betaproteobacteria</taxon>
        <taxon>Burkholderiales</taxon>
        <taxon>Sphaerotilaceae</taxon>
        <taxon>Roseateles</taxon>
    </lineage>
</organism>
<dbReference type="RefSeq" id="WP_320422759.1">
    <property type="nucleotide sequence ID" value="NZ_JAXCLA010000003.1"/>
</dbReference>
<keyword evidence="5" id="KW-0732">Signal</keyword>
<evidence type="ECO:0000256" key="5">
    <source>
        <dbReference type="SAM" id="SignalP"/>
    </source>
</evidence>
<gene>
    <name evidence="7" type="ORF">SNE35_10045</name>
</gene>
<feature type="signal peptide" evidence="5">
    <location>
        <begin position="1"/>
        <end position="26"/>
    </location>
</feature>
<keyword evidence="3" id="KW-0472">Membrane</keyword>
<dbReference type="InterPro" id="IPR012910">
    <property type="entry name" value="Plug_dom"/>
</dbReference>
<evidence type="ECO:0000256" key="2">
    <source>
        <dbReference type="ARBA" id="ARBA00009810"/>
    </source>
</evidence>
<dbReference type="Proteomes" id="UP001285263">
    <property type="component" value="Unassembled WGS sequence"/>
</dbReference>
<comment type="caution">
    <text evidence="7">The sequence shown here is derived from an EMBL/GenBank/DDBJ whole genome shotgun (WGS) entry which is preliminary data.</text>
</comment>
<comment type="subcellular location">
    <subcellularLocation>
        <location evidence="1">Cell outer membrane</location>
    </subcellularLocation>
</comment>
<name>A0ABU5DFE4_9BURK</name>
<feature type="chain" id="PRO_5045254054" evidence="5">
    <location>
        <begin position="27"/>
        <end position="986"/>
    </location>
</feature>
<evidence type="ECO:0000313" key="8">
    <source>
        <dbReference type="Proteomes" id="UP001285263"/>
    </source>
</evidence>
<keyword evidence="7" id="KW-0675">Receptor</keyword>
<dbReference type="Gene3D" id="2.40.170.20">
    <property type="entry name" value="TonB-dependent receptor, beta-barrel domain"/>
    <property type="match status" value="1"/>
</dbReference>
<dbReference type="SUPFAM" id="SSF56935">
    <property type="entry name" value="Porins"/>
    <property type="match status" value="1"/>
</dbReference>
<protein>
    <submittedName>
        <fullName evidence="7">TonB-dependent receptor</fullName>
    </submittedName>
</protein>
<dbReference type="PANTHER" id="PTHR40980">
    <property type="entry name" value="PLUG DOMAIN-CONTAINING PROTEIN"/>
    <property type="match status" value="1"/>
</dbReference>
<dbReference type="InterPro" id="IPR037066">
    <property type="entry name" value="Plug_dom_sf"/>
</dbReference>
<dbReference type="InterPro" id="IPR036942">
    <property type="entry name" value="Beta-barrel_TonB_sf"/>
</dbReference>
<accession>A0ABU5DFE4</accession>
<keyword evidence="8" id="KW-1185">Reference proteome</keyword>
<dbReference type="PANTHER" id="PTHR40980:SF3">
    <property type="entry name" value="TONB-DEPENDENT RECEPTOR-LIKE BETA-BARREL DOMAIN-CONTAINING PROTEIN"/>
    <property type="match status" value="1"/>
</dbReference>
<evidence type="ECO:0000256" key="3">
    <source>
        <dbReference type="ARBA" id="ARBA00023136"/>
    </source>
</evidence>